<evidence type="ECO:0000256" key="2">
    <source>
        <dbReference type="ARBA" id="ARBA00013064"/>
    </source>
</evidence>
<dbReference type="SUPFAM" id="SSF52788">
    <property type="entry name" value="Phosphotyrosine protein phosphatases I"/>
    <property type="match status" value="1"/>
</dbReference>
<dbReference type="PANTHER" id="PTHR11717:SF7">
    <property type="entry name" value="LOW MOLECULAR WEIGHT PHOSPHOTYROSINE PROTEIN PHOSPHATASE"/>
    <property type="match status" value="1"/>
</dbReference>
<evidence type="ECO:0000259" key="7">
    <source>
        <dbReference type="SMART" id="SM00226"/>
    </source>
</evidence>
<evidence type="ECO:0000256" key="1">
    <source>
        <dbReference type="ARBA" id="ARBA00011063"/>
    </source>
</evidence>
<evidence type="ECO:0000256" key="5">
    <source>
        <dbReference type="ARBA" id="ARBA00051722"/>
    </source>
</evidence>
<evidence type="ECO:0000313" key="8">
    <source>
        <dbReference type="EMBL" id="PPA68855.1"/>
    </source>
</evidence>
<dbReference type="Proteomes" id="UP000239047">
    <property type="component" value="Unassembled WGS sequence"/>
</dbReference>
<dbReference type="OrthoDB" id="9784339at2"/>
<evidence type="ECO:0000313" key="9">
    <source>
        <dbReference type="Proteomes" id="UP000239047"/>
    </source>
</evidence>
<dbReference type="EMBL" id="PREZ01000008">
    <property type="protein sequence ID" value="PPA68855.1"/>
    <property type="molecule type" value="Genomic_DNA"/>
</dbReference>
<sequence length="157" mass="17785">MEGDMKRVLFAGMENTSCSLMAEAVFNDLIRQQELGEKISSESAGINQWMQGKEPDPLVLELLRENGVSAEGLNPKQLVREDLETFDYILCMDQQTGQEVQKLLRASAGKPFVFLFLEFINSHTISNSDPYYTDDSRKGYNLIVEGSKELIKKLKNE</sequence>
<comment type="catalytic activity">
    <reaction evidence="5">
        <text>O-phospho-L-tyrosyl-[protein] + H2O = L-tyrosyl-[protein] + phosphate</text>
        <dbReference type="Rhea" id="RHEA:10684"/>
        <dbReference type="Rhea" id="RHEA-COMP:10136"/>
        <dbReference type="Rhea" id="RHEA-COMP:20101"/>
        <dbReference type="ChEBI" id="CHEBI:15377"/>
        <dbReference type="ChEBI" id="CHEBI:43474"/>
        <dbReference type="ChEBI" id="CHEBI:46858"/>
        <dbReference type="ChEBI" id="CHEBI:61978"/>
        <dbReference type="EC" id="3.1.3.48"/>
    </reaction>
</comment>
<keyword evidence="4" id="KW-0904">Protein phosphatase</keyword>
<dbReference type="InterPro" id="IPR050438">
    <property type="entry name" value="LMW_PTPase"/>
</dbReference>
<dbReference type="Gene3D" id="3.40.50.2300">
    <property type="match status" value="1"/>
</dbReference>
<dbReference type="EC" id="3.1.3.48" evidence="2"/>
<dbReference type="InterPro" id="IPR023485">
    <property type="entry name" value="Ptyr_pPase"/>
</dbReference>
<dbReference type="GO" id="GO:0004725">
    <property type="term" value="F:protein tyrosine phosphatase activity"/>
    <property type="evidence" value="ECO:0007669"/>
    <property type="project" value="UniProtKB-EC"/>
</dbReference>
<comment type="similarity">
    <text evidence="1">Belongs to the low molecular weight phosphotyrosine protein phosphatase family.</text>
</comment>
<feature type="active site" description="Proton donor" evidence="6">
    <location>
        <position position="129"/>
    </location>
</feature>
<dbReference type="SMART" id="SM00226">
    <property type="entry name" value="LMWPc"/>
    <property type="match status" value="1"/>
</dbReference>
<keyword evidence="9" id="KW-1185">Reference proteome</keyword>
<dbReference type="InterPro" id="IPR017867">
    <property type="entry name" value="Tyr_phospatase_low_mol_wt"/>
</dbReference>
<accession>A0A2S5G7B9</accession>
<keyword evidence="3" id="KW-0378">Hydrolase</keyword>
<proteinExistence type="inferred from homology"/>
<dbReference type="InterPro" id="IPR036196">
    <property type="entry name" value="Ptyr_pPase_sf"/>
</dbReference>
<protein>
    <recommendedName>
        <fullName evidence="2">protein-tyrosine-phosphatase</fullName>
        <ecNumber evidence="2">3.1.3.48</ecNumber>
    </recommendedName>
</protein>
<organism evidence="8 9">
    <name type="scientific">Jeotgalibacillus proteolyticus</name>
    <dbReference type="NCBI Taxonomy" id="2082395"/>
    <lineage>
        <taxon>Bacteria</taxon>
        <taxon>Bacillati</taxon>
        <taxon>Bacillota</taxon>
        <taxon>Bacilli</taxon>
        <taxon>Bacillales</taxon>
        <taxon>Caryophanaceae</taxon>
        <taxon>Jeotgalibacillus</taxon>
    </lineage>
</organism>
<name>A0A2S5G7B9_9BACL</name>
<dbReference type="AlphaFoldDB" id="A0A2S5G7B9"/>
<dbReference type="Pfam" id="PF01451">
    <property type="entry name" value="LMWPc"/>
    <property type="match status" value="1"/>
</dbReference>
<evidence type="ECO:0000256" key="6">
    <source>
        <dbReference type="PIRSR" id="PIRSR617867-1"/>
    </source>
</evidence>
<evidence type="ECO:0000256" key="3">
    <source>
        <dbReference type="ARBA" id="ARBA00022801"/>
    </source>
</evidence>
<comment type="caution">
    <text evidence="8">The sequence shown here is derived from an EMBL/GenBank/DDBJ whole genome shotgun (WGS) entry which is preliminary data.</text>
</comment>
<dbReference type="PRINTS" id="PR00719">
    <property type="entry name" value="LMWPTPASE"/>
</dbReference>
<dbReference type="PANTHER" id="PTHR11717">
    <property type="entry name" value="LOW MOLECULAR WEIGHT PROTEIN TYROSINE PHOSPHATASE"/>
    <property type="match status" value="1"/>
</dbReference>
<evidence type="ECO:0000256" key="4">
    <source>
        <dbReference type="ARBA" id="ARBA00022912"/>
    </source>
</evidence>
<feature type="domain" description="Phosphotyrosine protein phosphatase I" evidence="7">
    <location>
        <begin position="6"/>
        <end position="153"/>
    </location>
</feature>
<gene>
    <name evidence="8" type="ORF">C4B60_18225</name>
</gene>
<reference evidence="8 9" key="1">
    <citation type="submission" date="2018-02" db="EMBL/GenBank/DDBJ databases">
        <title>Jeotgalibacillus proteolyticum sp. nov. a protease producing bacterium isolated from ocean sediments of Laizhou Bay.</title>
        <authorList>
            <person name="Li Y."/>
        </authorList>
    </citation>
    <scope>NUCLEOTIDE SEQUENCE [LARGE SCALE GENOMIC DNA]</scope>
    <source>
        <strain evidence="8 9">22-7</strain>
    </source>
</reference>